<proteinExistence type="predicted"/>
<evidence type="ECO:0008006" key="2">
    <source>
        <dbReference type="Google" id="ProtNLM"/>
    </source>
</evidence>
<dbReference type="EMBL" id="AP019377">
    <property type="protein sequence ID" value="BBH94005.1"/>
    <property type="molecule type" value="Genomic_DNA"/>
</dbReference>
<reference evidence="1" key="1">
    <citation type="submission" date="2018-12" db="EMBL/GenBank/DDBJ databases">
        <title>Novel natural products biosynthetic potential of the class Ktedonobacteria.</title>
        <authorList>
            <person name="Zheng Y."/>
            <person name="Saitou A."/>
            <person name="Wang C.M."/>
            <person name="Toyoda A."/>
            <person name="Minakuchi Y."/>
            <person name="Sekiguchi Y."/>
            <person name="Ueda K."/>
            <person name="Takano H."/>
            <person name="Sakai Y."/>
            <person name="Yokota A."/>
            <person name="Yabe S."/>
        </authorList>
    </citation>
    <scope>NUCLEOTIDE SEQUENCE</scope>
    <source>
        <strain evidence="1">A3-2</strain>
    </source>
</reference>
<sequence>MYEPQRWHEFLSSIEDNPQEQMRLLEAAGISSTTLARWVSGEEAPCPYALYRLFCALPQHHQGLLEQVAREFALLSRGDQSAAHCSEAQEIAPVFYDRVLNAALKVPEPLRTWVVSNLVLQQASIHLDPRRQGLSLLIVRCMPPSRGGRVRSLRIALTNDSRRWQLSSQGEACFYGRESLAGHAVSIARTVIFQTPAQASLVIPTPGVDPLAQDEALVAVACPIVRARRVAGCLLAVSSQPQLLSQERLSLLHKYTNLLLLAFEPDEFYPVELIQLYRLPPLEVQKPLLASLRRRTAQLMSEATRRRHPLDISQAEALVWRQLEEELLALVASADEESDEQ</sequence>
<name>A0A455T5T1_9CHLR</name>
<dbReference type="AlphaFoldDB" id="A0A455T5T1"/>
<organism evidence="1">
    <name type="scientific">Thermogemmatispora argillosa</name>
    <dbReference type="NCBI Taxonomy" id="2045280"/>
    <lineage>
        <taxon>Bacteria</taxon>
        <taxon>Bacillati</taxon>
        <taxon>Chloroflexota</taxon>
        <taxon>Ktedonobacteria</taxon>
        <taxon>Thermogemmatisporales</taxon>
        <taxon>Thermogemmatisporaceae</taxon>
        <taxon>Thermogemmatispora</taxon>
    </lineage>
</organism>
<protein>
    <recommendedName>
        <fullName evidence="2">GAF domain-containing protein</fullName>
    </recommendedName>
</protein>
<accession>A0A455T5T1</accession>
<evidence type="ECO:0000313" key="1">
    <source>
        <dbReference type="EMBL" id="BBH94005.1"/>
    </source>
</evidence>
<gene>
    <name evidence="1" type="ORF">KTA_22040</name>
</gene>